<keyword evidence="8" id="KW-1185">Reference proteome</keyword>
<feature type="transmembrane region" description="Helical" evidence="6">
    <location>
        <begin position="145"/>
        <end position="166"/>
    </location>
</feature>
<evidence type="ECO:0000313" key="8">
    <source>
        <dbReference type="Proteomes" id="UP000191056"/>
    </source>
</evidence>
<dbReference type="EMBL" id="MZGT01000067">
    <property type="protein sequence ID" value="OPJ58510.1"/>
    <property type="molecule type" value="Genomic_DNA"/>
</dbReference>
<evidence type="ECO:0000313" key="7">
    <source>
        <dbReference type="EMBL" id="OPJ58510.1"/>
    </source>
</evidence>
<dbReference type="Pfam" id="PF07947">
    <property type="entry name" value="YhhN"/>
    <property type="match status" value="1"/>
</dbReference>
<keyword evidence="3 6" id="KW-0812">Transmembrane</keyword>
<evidence type="ECO:0000256" key="4">
    <source>
        <dbReference type="ARBA" id="ARBA00022989"/>
    </source>
</evidence>
<dbReference type="OrthoDB" id="1806515at2"/>
<gene>
    <name evidence="7" type="ORF">CLCHR_38700</name>
</gene>
<dbReference type="GO" id="GO:0016020">
    <property type="term" value="C:membrane"/>
    <property type="evidence" value="ECO:0007669"/>
    <property type="project" value="UniProtKB-SubCell"/>
</dbReference>
<sequence length="235" mass="27111">MNNAQRILMAIYFPITILILIFDNIYPKENMVLYLKYAIMVTLFLSAITIKKKFFEQKLMALSFFFLVIADFFLVFAYTIQNLKIDLSPFGILGFLCAYLCLIVAYQKEFKLGKAEILIAILFIIIFIVVFCILIPYINNVVMKAGILIFGAVLSYMTWTSVCTIFRNYFTKKASWIIAVSGSLMFICDVGVAFSIFYPPFVMQHTPWLTNIIWIAYIPGWTLLAVLICEKDLLY</sequence>
<comment type="subcellular location">
    <subcellularLocation>
        <location evidence="1">Membrane</location>
        <topology evidence="1">Multi-pass membrane protein</topology>
    </subcellularLocation>
</comment>
<keyword evidence="4 6" id="KW-1133">Transmembrane helix</keyword>
<dbReference type="InterPro" id="IPR012506">
    <property type="entry name" value="TMEM86B-like"/>
</dbReference>
<keyword evidence="5 6" id="KW-0472">Membrane</keyword>
<reference evidence="7 8" key="1">
    <citation type="submission" date="2017-03" db="EMBL/GenBank/DDBJ databases">
        <title>Genome sequence of Clostridium chromiireducens DSM 23318.</title>
        <authorList>
            <person name="Poehlein A."/>
            <person name="Daniel R."/>
        </authorList>
    </citation>
    <scope>NUCLEOTIDE SEQUENCE [LARGE SCALE GENOMIC DNA]</scope>
    <source>
        <strain evidence="7 8">DSM 23318</strain>
    </source>
</reference>
<comment type="caution">
    <text evidence="7">The sequence shown here is derived from an EMBL/GenBank/DDBJ whole genome shotgun (WGS) entry which is preliminary data.</text>
</comment>
<feature type="transmembrane region" description="Helical" evidence="6">
    <location>
        <begin position="7"/>
        <end position="26"/>
    </location>
</feature>
<evidence type="ECO:0000256" key="3">
    <source>
        <dbReference type="ARBA" id="ARBA00022692"/>
    </source>
</evidence>
<evidence type="ECO:0000256" key="6">
    <source>
        <dbReference type="SAM" id="Phobius"/>
    </source>
</evidence>
<dbReference type="AlphaFoldDB" id="A0A1V4IF83"/>
<feature type="transmembrane region" description="Helical" evidence="6">
    <location>
        <begin position="62"/>
        <end position="81"/>
    </location>
</feature>
<feature type="transmembrane region" description="Helical" evidence="6">
    <location>
        <begin position="118"/>
        <end position="139"/>
    </location>
</feature>
<feature type="transmembrane region" description="Helical" evidence="6">
    <location>
        <begin position="208"/>
        <end position="229"/>
    </location>
</feature>
<evidence type="ECO:0000256" key="1">
    <source>
        <dbReference type="ARBA" id="ARBA00004141"/>
    </source>
</evidence>
<proteinExistence type="inferred from homology"/>
<feature type="transmembrane region" description="Helical" evidence="6">
    <location>
        <begin position="178"/>
        <end position="202"/>
    </location>
</feature>
<feature type="transmembrane region" description="Helical" evidence="6">
    <location>
        <begin position="32"/>
        <end position="50"/>
    </location>
</feature>
<name>A0A1V4IF83_9CLOT</name>
<organism evidence="7 8">
    <name type="scientific">Clostridium chromiireducens</name>
    <dbReference type="NCBI Taxonomy" id="225345"/>
    <lineage>
        <taxon>Bacteria</taxon>
        <taxon>Bacillati</taxon>
        <taxon>Bacillota</taxon>
        <taxon>Clostridia</taxon>
        <taxon>Eubacteriales</taxon>
        <taxon>Clostridiaceae</taxon>
        <taxon>Clostridium</taxon>
    </lineage>
</organism>
<accession>A0A1V4IF83</accession>
<feature type="transmembrane region" description="Helical" evidence="6">
    <location>
        <begin position="87"/>
        <end position="106"/>
    </location>
</feature>
<evidence type="ECO:0000256" key="2">
    <source>
        <dbReference type="ARBA" id="ARBA00007375"/>
    </source>
</evidence>
<comment type="similarity">
    <text evidence="2">Belongs to the TMEM86 family.</text>
</comment>
<evidence type="ECO:0000256" key="5">
    <source>
        <dbReference type="ARBA" id="ARBA00023136"/>
    </source>
</evidence>
<protein>
    <submittedName>
        <fullName evidence="7">YhhN-like protein</fullName>
    </submittedName>
</protein>
<dbReference type="Proteomes" id="UP000191056">
    <property type="component" value="Unassembled WGS sequence"/>
</dbReference>
<dbReference type="RefSeq" id="WP_079441526.1">
    <property type="nucleotide sequence ID" value="NZ_MZGT01000067.1"/>
</dbReference>